<evidence type="ECO:0000256" key="5">
    <source>
        <dbReference type="ARBA" id="ARBA00058118"/>
    </source>
</evidence>
<sequence length="275" mass="28972">MVNKIAFIGAGSMAEAILAGIVAKEVLPAKQISVTNRQNQDRLNVLVNQYGVFASTNKEEVVSGADVVILSMKPKDVEAAIATVKPYIKEDQLVISVLAGVSTDFLSEQLSSSVPVIRTMPNTSATIGQSATAIAAGKFATDDHVAKAAELLTAIGTTTVVEEKDLHTITGLSGSGPAYFYYMVEAMETAAVNAGIDEKIAKELALQTISGAAQMLKQTGENPSELRKKITSPGGTTQAAIETLDQFKFQEAIEACITNAAKRSEEMGAAFKISK</sequence>
<comment type="catalytic activity">
    <reaction evidence="6 9">
        <text>L-proline + NADP(+) = (S)-1-pyrroline-5-carboxylate + NADPH + 2 H(+)</text>
        <dbReference type="Rhea" id="RHEA:14109"/>
        <dbReference type="ChEBI" id="CHEBI:15378"/>
        <dbReference type="ChEBI" id="CHEBI:17388"/>
        <dbReference type="ChEBI" id="CHEBI:57783"/>
        <dbReference type="ChEBI" id="CHEBI:58349"/>
        <dbReference type="ChEBI" id="CHEBI:60039"/>
        <dbReference type="EC" id="1.5.1.2"/>
    </reaction>
</comment>
<evidence type="ECO:0000256" key="6">
    <source>
        <dbReference type="HAMAP-Rule" id="MF_01925"/>
    </source>
</evidence>
<dbReference type="PANTHER" id="PTHR11645:SF49">
    <property type="entry name" value="PYRROLINE-5-CARBOXYLATE REDUCTASE 1"/>
    <property type="match status" value="1"/>
</dbReference>
<dbReference type="InterPro" id="IPR008927">
    <property type="entry name" value="6-PGluconate_DH-like_C_sf"/>
</dbReference>
<comment type="catalytic activity">
    <reaction evidence="6">
        <text>L-proline + NAD(+) = (S)-1-pyrroline-5-carboxylate + NADH + 2 H(+)</text>
        <dbReference type="Rhea" id="RHEA:14105"/>
        <dbReference type="ChEBI" id="CHEBI:15378"/>
        <dbReference type="ChEBI" id="CHEBI:17388"/>
        <dbReference type="ChEBI" id="CHEBI:57540"/>
        <dbReference type="ChEBI" id="CHEBI:57945"/>
        <dbReference type="ChEBI" id="CHEBI:60039"/>
        <dbReference type="EC" id="1.5.1.2"/>
    </reaction>
</comment>
<dbReference type="InterPro" id="IPR029036">
    <property type="entry name" value="P5CR_dimer"/>
</dbReference>
<keyword evidence="6" id="KW-0963">Cytoplasm</keyword>
<evidence type="ECO:0000259" key="11">
    <source>
        <dbReference type="Pfam" id="PF14748"/>
    </source>
</evidence>
<evidence type="ECO:0000256" key="9">
    <source>
        <dbReference type="RuleBase" id="RU003903"/>
    </source>
</evidence>
<dbReference type="HAMAP" id="MF_01925">
    <property type="entry name" value="P5C_reductase"/>
    <property type="match status" value="1"/>
</dbReference>
<dbReference type="PROSITE" id="PS00521">
    <property type="entry name" value="P5CR"/>
    <property type="match status" value="1"/>
</dbReference>
<accession>A0A9X4AFD0</accession>
<comment type="pathway">
    <text evidence="6 9">Amino-acid biosynthesis; L-proline biosynthesis; L-proline from L-glutamate 5-semialdehyde: step 1/1.</text>
</comment>
<evidence type="ECO:0000313" key="12">
    <source>
        <dbReference type="EMBL" id="MDC3417746.1"/>
    </source>
</evidence>
<feature type="domain" description="Pyrroline-5-carboxylate reductase dimerisation" evidence="11">
    <location>
        <begin position="163"/>
        <end position="267"/>
    </location>
</feature>
<dbReference type="NCBIfam" id="TIGR00112">
    <property type="entry name" value="proC"/>
    <property type="match status" value="1"/>
</dbReference>
<comment type="similarity">
    <text evidence="1 6 9">Belongs to the pyrroline-5-carboxylate reductase family.</text>
</comment>
<gene>
    <name evidence="6 12" type="primary">proC</name>
    <name evidence="12" type="ORF">NC799_12640</name>
</gene>
<dbReference type="Pfam" id="PF03807">
    <property type="entry name" value="F420_oxidored"/>
    <property type="match status" value="1"/>
</dbReference>
<dbReference type="RefSeq" id="WP_272446815.1">
    <property type="nucleotide sequence ID" value="NZ_JAMQKC010000013.1"/>
</dbReference>
<dbReference type="InterPro" id="IPR036291">
    <property type="entry name" value="NAD(P)-bd_dom_sf"/>
</dbReference>
<dbReference type="InterPro" id="IPR028939">
    <property type="entry name" value="P5C_Rdtase_cat_N"/>
</dbReference>
<comment type="caution">
    <text evidence="12">The sequence shown here is derived from an EMBL/GenBank/DDBJ whole genome shotgun (WGS) entry which is preliminary data.</text>
</comment>
<dbReference type="Gene3D" id="1.10.3730.10">
    <property type="entry name" value="ProC C-terminal domain-like"/>
    <property type="match status" value="1"/>
</dbReference>
<evidence type="ECO:0000256" key="3">
    <source>
        <dbReference type="ARBA" id="ARBA00022857"/>
    </source>
</evidence>
<feature type="domain" description="Pyrroline-5-carboxylate reductase catalytic N-terminal" evidence="10">
    <location>
        <begin position="4"/>
        <end position="100"/>
    </location>
</feature>
<evidence type="ECO:0000256" key="1">
    <source>
        <dbReference type="ARBA" id="ARBA00005525"/>
    </source>
</evidence>
<name>A0A9X4AFD0_9BACI</name>
<keyword evidence="3 6" id="KW-0521">NADP</keyword>
<comment type="function">
    <text evidence="5 6">Catalyzes the reduction of 1-pyrroline-5-carboxylate (PCA) to L-proline.</text>
</comment>
<keyword evidence="13" id="KW-1185">Reference proteome</keyword>
<protein>
    <recommendedName>
        <fullName evidence="6 7">Pyrroline-5-carboxylate reductase</fullName>
        <shortName evidence="6">P5C reductase</shortName>
        <shortName evidence="6">P5CR</shortName>
        <ecNumber evidence="6 7">1.5.1.2</ecNumber>
    </recommendedName>
    <alternativeName>
        <fullName evidence="6">PCA reductase</fullName>
    </alternativeName>
</protein>
<evidence type="ECO:0000256" key="7">
    <source>
        <dbReference type="NCBIfam" id="TIGR00112"/>
    </source>
</evidence>
<reference evidence="12" key="1">
    <citation type="submission" date="2022-06" db="EMBL/GenBank/DDBJ databases">
        <title>Aquibacillus sp. a new bacterium isolated from soil saline samples.</title>
        <authorList>
            <person name="Galisteo C."/>
            <person name="De La Haba R."/>
            <person name="Sanchez-Porro C."/>
            <person name="Ventosa A."/>
        </authorList>
    </citation>
    <scope>NUCLEOTIDE SEQUENCE</scope>
    <source>
        <strain evidence="12">3ASR75-54</strain>
    </source>
</reference>
<dbReference type="PIRSF" id="PIRSF000193">
    <property type="entry name" value="Pyrrol-5-carb_rd"/>
    <property type="match status" value="1"/>
</dbReference>
<dbReference type="PANTHER" id="PTHR11645">
    <property type="entry name" value="PYRROLINE-5-CARBOXYLATE REDUCTASE"/>
    <property type="match status" value="1"/>
</dbReference>
<comment type="subcellular location">
    <subcellularLocation>
        <location evidence="6">Cytoplasm</location>
    </subcellularLocation>
</comment>
<keyword evidence="2 6" id="KW-0641">Proline biosynthesis</keyword>
<dbReference type="Gene3D" id="3.40.50.720">
    <property type="entry name" value="NAD(P)-binding Rossmann-like Domain"/>
    <property type="match status" value="1"/>
</dbReference>
<evidence type="ECO:0000256" key="2">
    <source>
        <dbReference type="ARBA" id="ARBA00022650"/>
    </source>
</evidence>
<evidence type="ECO:0000256" key="8">
    <source>
        <dbReference type="PIRSR" id="PIRSR000193-1"/>
    </source>
</evidence>
<dbReference type="AlphaFoldDB" id="A0A9X4AFD0"/>
<dbReference type="FunFam" id="1.10.3730.10:FF:000001">
    <property type="entry name" value="Pyrroline-5-carboxylate reductase"/>
    <property type="match status" value="1"/>
</dbReference>
<dbReference type="EMBL" id="JAMQKC010000013">
    <property type="protein sequence ID" value="MDC3417746.1"/>
    <property type="molecule type" value="Genomic_DNA"/>
</dbReference>
<proteinExistence type="inferred from homology"/>
<dbReference type="GO" id="GO:0005737">
    <property type="term" value="C:cytoplasm"/>
    <property type="evidence" value="ECO:0007669"/>
    <property type="project" value="UniProtKB-SubCell"/>
</dbReference>
<dbReference type="Pfam" id="PF14748">
    <property type="entry name" value="P5CR_dimer"/>
    <property type="match status" value="1"/>
</dbReference>
<dbReference type="SUPFAM" id="SSF51735">
    <property type="entry name" value="NAD(P)-binding Rossmann-fold domains"/>
    <property type="match status" value="1"/>
</dbReference>
<keyword evidence="6 9" id="KW-0028">Amino-acid biosynthesis</keyword>
<evidence type="ECO:0000256" key="4">
    <source>
        <dbReference type="ARBA" id="ARBA00023002"/>
    </source>
</evidence>
<organism evidence="12 13">
    <name type="scientific">Aquibacillus salsiterrae</name>
    <dbReference type="NCBI Taxonomy" id="2950439"/>
    <lineage>
        <taxon>Bacteria</taxon>
        <taxon>Bacillati</taxon>
        <taxon>Bacillota</taxon>
        <taxon>Bacilli</taxon>
        <taxon>Bacillales</taxon>
        <taxon>Bacillaceae</taxon>
        <taxon>Aquibacillus</taxon>
    </lineage>
</organism>
<dbReference type="EC" id="1.5.1.2" evidence="6 7"/>
<dbReference type="InterPro" id="IPR053790">
    <property type="entry name" value="P5CR-like_CS"/>
</dbReference>
<evidence type="ECO:0000313" key="13">
    <source>
        <dbReference type="Proteomes" id="UP001145069"/>
    </source>
</evidence>
<dbReference type="Proteomes" id="UP001145069">
    <property type="component" value="Unassembled WGS sequence"/>
</dbReference>
<dbReference type="InterPro" id="IPR000304">
    <property type="entry name" value="Pyrroline-COOH_reductase"/>
</dbReference>
<evidence type="ECO:0000259" key="10">
    <source>
        <dbReference type="Pfam" id="PF03807"/>
    </source>
</evidence>
<feature type="binding site" evidence="8">
    <location>
        <begin position="8"/>
        <end position="13"/>
    </location>
    <ligand>
        <name>NADP(+)</name>
        <dbReference type="ChEBI" id="CHEBI:58349"/>
    </ligand>
</feature>
<dbReference type="SUPFAM" id="SSF48179">
    <property type="entry name" value="6-phosphogluconate dehydrogenase C-terminal domain-like"/>
    <property type="match status" value="1"/>
</dbReference>
<dbReference type="GO" id="GO:0055129">
    <property type="term" value="P:L-proline biosynthetic process"/>
    <property type="evidence" value="ECO:0007669"/>
    <property type="project" value="UniProtKB-UniRule"/>
</dbReference>
<dbReference type="GO" id="GO:0004735">
    <property type="term" value="F:pyrroline-5-carboxylate reductase activity"/>
    <property type="evidence" value="ECO:0007669"/>
    <property type="project" value="UniProtKB-UniRule"/>
</dbReference>
<keyword evidence="4 6" id="KW-0560">Oxidoreductase</keyword>